<dbReference type="PANTHER" id="PTHR11365">
    <property type="entry name" value="5-OXOPROLINASE RELATED"/>
    <property type="match status" value="1"/>
</dbReference>
<keyword evidence="4" id="KW-1185">Reference proteome</keyword>
<dbReference type="EMBL" id="AP014945">
    <property type="protein sequence ID" value="BAU22724.1"/>
    <property type="molecule type" value="Genomic_DNA"/>
</dbReference>
<gene>
    <name evidence="3" type="ORF">THC_0326</name>
</gene>
<proteinExistence type="predicted"/>
<dbReference type="InterPro" id="IPR045079">
    <property type="entry name" value="Oxoprolinase-like"/>
</dbReference>
<dbReference type="KEGG" id="cthi:THC_0326"/>
<dbReference type="InterPro" id="IPR002821">
    <property type="entry name" value="Hydantoinase_A"/>
</dbReference>
<dbReference type="GO" id="GO:0005829">
    <property type="term" value="C:cytosol"/>
    <property type="evidence" value="ECO:0007669"/>
    <property type="project" value="TreeGrafter"/>
</dbReference>
<feature type="domain" description="Hydantoinase A/oxoprolinase" evidence="1">
    <location>
        <begin position="189"/>
        <end position="468"/>
    </location>
</feature>
<dbReference type="AlphaFoldDB" id="A0A0U5AKV2"/>
<evidence type="ECO:0000259" key="1">
    <source>
        <dbReference type="Pfam" id="PF01968"/>
    </source>
</evidence>
<dbReference type="Proteomes" id="UP000068196">
    <property type="component" value="Chromosome"/>
</dbReference>
<organism evidence="3 4">
    <name type="scientific">Caldimicrobium thiodismutans</name>
    <dbReference type="NCBI Taxonomy" id="1653476"/>
    <lineage>
        <taxon>Bacteria</taxon>
        <taxon>Pseudomonadati</taxon>
        <taxon>Thermodesulfobacteriota</taxon>
        <taxon>Thermodesulfobacteria</taxon>
        <taxon>Thermodesulfobacteriales</taxon>
        <taxon>Thermodesulfobacteriaceae</taxon>
        <taxon>Caldimicrobium</taxon>
    </lineage>
</organism>
<accession>A0A0U5AKV2</accession>
<dbReference type="RefSeq" id="WP_068512385.1">
    <property type="nucleotide sequence ID" value="NZ_AP014945.1"/>
</dbReference>
<dbReference type="GO" id="GO:0006749">
    <property type="term" value="P:glutathione metabolic process"/>
    <property type="evidence" value="ECO:0007669"/>
    <property type="project" value="TreeGrafter"/>
</dbReference>
<name>A0A0U5AKV2_9BACT</name>
<evidence type="ECO:0000313" key="3">
    <source>
        <dbReference type="EMBL" id="BAU22724.1"/>
    </source>
</evidence>
<dbReference type="PANTHER" id="PTHR11365:SF23">
    <property type="entry name" value="HYPOTHETICAL 5-OXOPROLINASE (EUROFUNG)-RELATED"/>
    <property type="match status" value="1"/>
</dbReference>
<reference evidence="4" key="2">
    <citation type="journal article" date="2016" name="Int. J. Syst. Evol. Microbiol.">
        <title>Caldimicrobium thiodismutans sp. nov., a sulfur-disproportionating bacterium isolated from a hot spring.</title>
        <authorList>
            <person name="Kojima H."/>
            <person name="Umezawa K."/>
            <person name="Fukui M."/>
        </authorList>
    </citation>
    <scope>NUCLEOTIDE SEQUENCE [LARGE SCALE GENOMIC DNA]</scope>
    <source>
        <strain evidence="4">TF1</strain>
    </source>
</reference>
<dbReference type="Pfam" id="PF05378">
    <property type="entry name" value="Hydant_A_N"/>
    <property type="match status" value="1"/>
</dbReference>
<dbReference type="OrthoDB" id="9759608at2"/>
<evidence type="ECO:0000313" key="4">
    <source>
        <dbReference type="Proteomes" id="UP000068196"/>
    </source>
</evidence>
<dbReference type="STRING" id="1653476.THC_0326"/>
<feature type="domain" description="Hydantoinase/oxoprolinase N-terminal" evidence="2">
    <location>
        <begin position="2"/>
        <end position="169"/>
    </location>
</feature>
<dbReference type="InterPro" id="IPR008040">
    <property type="entry name" value="Hydant_A_N"/>
</dbReference>
<dbReference type="GO" id="GO:0017168">
    <property type="term" value="F:5-oxoprolinase (ATP-hydrolyzing) activity"/>
    <property type="evidence" value="ECO:0007669"/>
    <property type="project" value="TreeGrafter"/>
</dbReference>
<dbReference type="PATRIC" id="fig|1653476.3.peg.329"/>
<sequence length="648" mass="72623">MKVAVDTGGTFTDFVWREEGALKIFKISSTPRDPALAILKGLEELEFETLIHGTTVATNAFLERKGEEFVLLTTAGFEDIIFIGRQTRPKLYDLFVEKPKHFITPENVFGVKERIGVRGEIIRALEEEEIKRVIREIKNRGLKSVALSFLHSYINPIHEKMLKESLEKELKAEVSASFEILPEFREYERTSTTAINSYLVPVIRRYLETLKDKFPQKQIFIQQSNGGFIDLKEAQKYAIHTILSGPAGGVYGALIFGKSLGFEKLITFDMGGTSTDVCLIDGGLPFTKEYLLDSFPVGIPVIDIHTVGAGGGSIAYVDAGGVLKVGPQSAGADPGPACYGRGFLPTVTDANLVLGRILPERFYGGKLHLDKERSLKAISEIAQRIGLSPFETALGIIKIANTHMARAISKVSVERGFDPREFVLFTYGGSGGLHACALARDLGIPKILVPKFAGAFSAFGLYFANLIKDFSQTVLIRLEEKAKLRDYLSELKDKALRYLLKKGENIEDYEVEIFADLRYLGQGYELTVPFGEDLKRAFEEEHAKFYGYVLYNHPLEVVTLRLRIRKGTPFAGFQVEERTPSFSHFEGKIYTDKGFQDIKIINWEVLKEGESLKGPALIIEDFTTLYLEEDFYLKVLKNKTLLLERIES</sequence>
<reference evidence="3 4" key="1">
    <citation type="journal article" date="2016" name="Int. J. Syst. Evol. Microbiol.">
        <title>Caldimicrobium thiodismutans sp. nov., a sulfur-disproportionating bacterium isolated from a hot spring, and emended description of the genus Caldimicrobium.</title>
        <authorList>
            <person name="Kojima H."/>
            <person name="Umezawa K."/>
            <person name="Fukui M."/>
        </authorList>
    </citation>
    <scope>NUCLEOTIDE SEQUENCE [LARGE SCALE GENOMIC DNA]</scope>
    <source>
        <strain evidence="3 4">TF1</strain>
    </source>
</reference>
<evidence type="ECO:0000259" key="2">
    <source>
        <dbReference type="Pfam" id="PF05378"/>
    </source>
</evidence>
<dbReference type="Pfam" id="PF01968">
    <property type="entry name" value="Hydantoinase_A"/>
    <property type="match status" value="1"/>
</dbReference>
<protein>
    <submittedName>
        <fullName evidence="3">5-oxoprolinase</fullName>
    </submittedName>
</protein>